<organism evidence="1 2">
    <name type="scientific">Trifolium medium</name>
    <dbReference type="NCBI Taxonomy" id="97028"/>
    <lineage>
        <taxon>Eukaryota</taxon>
        <taxon>Viridiplantae</taxon>
        <taxon>Streptophyta</taxon>
        <taxon>Embryophyta</taxon>
        <taxon>Tracheophyta</taxon>
        <taxon>Spermatophyta</taxon>
        <taxon>Magnoliopsida</taxon>
        <taxon>eudicotyledons</taxon>
        <taxon>Gunneridae</taxon>
        <taxon>Pentapetalae</taxon>
        <taxon>rosids</taxon>
        <taxon>fabids</taxon>
        <taxon>Fabales</taxon>
        <taxon>Fabaceae</taxon>
        <taxon>Papilionoideae</taxon>
        <taxon>50 kb inversion clade</taxon>
        <taxon>NPAAA clade</taxon>
        <taxon>Hologalegina</taxon>
        <taxon>IRL clade</taxon>
        <taxon>Trifolieae</taxon>
        <taxon>Trifolium</taxon>
    </lineage>
</organism>
<accession>A0A392RQ89</accession>
<reference evidence="1 2" key="1">
    <citation type="journal article" date="2018" name="Front. Plant Sci.">
        <title>Red Clover (Trifolium pratense) and Zigzag Clover (T. medium) - A Picture of Genomic Similarities and Differences.</title>
        <authorList>
            <person name="Dluhosova J."/>
            <person name="Istvanek J."/>
            <person name="Nedelnik J."/>
            <person name="Repkova J."/>
        </authorList>
    </citation>
    <scope>NUCLEOTIDE SEQUENCE [LARGE SCALE GENOMIC DNA]</scope>
    <source>
        <strain evidence="2">cv. 10/8</strain>
        <tissue evidence="1">Leaf</tissue>
    </source>
</reference>
<sequence>DWRAVCAAATTSSPVAQAEVPRTWRKPIAGRR</sequence>
<keyword evidence="2" id="KW-1185">Reference proteome</keyword>
<dbReference type="AlphaFoldDB" id="A0A392RQ89"/>
<dbReference type="EMBL" id="LXQA010260362">
    <property type="protein sequence ID" value="MCI38828.1"/>
    <property type="molecule type" value="Genomic_DNA"/>
</dbReference>
<protein>
    <submittedName>
        <fullName evidence="1">Uncharacterized protein</fullName>
    </submittedName>
</protein>
<feature type="non-terminal residue" evidence="1">
    <location>
        <position position="1"/>
    </location>
</feature>
<comment type="caution">
    <text evidence="1">The sequence shown here is derived from an EMBL/GenBank/DDBJ whole genome shotgun (WGS) entry which is preliminary data.</text>
</comment>
<name>A0A392RQ89_9FABA</name>
<proteinExistence type="predicted"/>
<evidence type="ECO:0000313" key="2">
    <source>
        <dbReference type="Proteomes" id="UP000265520"/>
    </source>
</evidence>
<dbReference type="Proteomes" id="UP000265520">
    <property type="component" value="Unassembled WGS sequence"/>
</dbReference>
<evidence type="ECO:0000313" key="1">
    <source>
        <dbReference type="EMBL" id="MCI38828.1"/>
    </source>
</evidence>